<dbReference type="OrthoDB" id="7365801at2"/>
<feature type="domain" description="Phage tail fibre protein N-terminal" evidence="1">
    <location>
        <begin position="9"/>
        <end position="110"/>
    </location>
</feature>
<gene>
    <name evidence="2" type="ORF">COO20_13320</name>
</gene>
<dbReference type="InterPro" id="IPR022225">
    <property type="entry name" value="Phage_tail_fibre_N"/>
</dbReference>
<evidence type="ECO:0000313" key="2">
    <source>
        <dbReference type="EMBL" id="PKR53514.1"/>
    </source>
</evidence>
<dbReference type="EMBL" id="NWTK01000008">
    <property type="protein sequence ID" value="PKR53514.1"/>
    <property type="molecule type" value="Genomic_DNA"/>
</dbReference>
<evidence type="ECO:0000313" key="3">
    <source>
        <dbReference type="Proteomes" id="UP000233597"/>
    </source>
</evidence>
<comment type="caution">
    <text evidence="2">The sequence shown here is derived from an EMBL/GenBank/DDBJ whole genome shotgun (WGS) entry which is preliminary data.</text>
</comment>
<organism evidence="2 3">
    <name type="scientific">Thalassospira marina</name>
    <dbReference type="NCBI Taxonomy" id="2048283"/>
    <lineage>
        <taxon>Bacteria</taxon>
        <taxon>Pseudomonadati</taxon>
        <taxon>Pseudomonadota</taxon>
        <taxon>Alphaproteobacteria</taxon>
        <taxon>Rhodospirillales</taxon>
        <taxon>Thalassospiraceae</taxon>
        <taxon>Thalassospira</taxon>
    </lineage>
</organism>
<reference evidence="2 3" key="1">
    <citation type="submission" date="2017-09" db="EMBL/GenBank/DDBJ databases">
        <title>Biodiversity and function of Thalassospira species in the particle-attached aromatic-hydrocarbon-degrading consortia from the surface seawater of the South China Sea.</title>
        <authorList>
            <person name="Dong C."/>
            <person name="Liu R."/>
            <person name="Shao Z."/>
        </authorList>
    </citation>
    <scope>NUCLEOTIDE SEQUENCE [LARGE SCALE GENOMIC DNA]</scope>
    <source>
        <strain evidence="2 3">CSC1P2</strain>
    </source>
</reference>
<dbReference type="Pfam" id="PF12571">
    <property type="entry name" value="Phage_tail_fib"/>
    <property type="match status" value="1"/>
</dbReference>
<evidence type="ECO:0000259" key="1">
    <source>
        <dbReference type="Pfam" id="PF12571"/>
    </source>
</evidence>
<accession>A0A2N3KSI2</accession>
<dbReference type="AlphaFoldDB" id="A0A2N3KSI2"/>
<protein>
    <recommendedName>
        <fullName evidence="1">Phage tail fibre protein N-terminal domain-containing protein</fullName>
    </recommendedName>
</protein>
<dbReference type="RefSeq" id="WP_101267305.1">
    <property type="nucleotide sequence ID" value="NZ_NWTK01000008.1"/>
</dbReference>
<name>A0A2N3KSI2_9PROT</name>
<sequence length="287" mass="30431">MSDLTLSPVLTSAGLAAVAAANGQGLQVKITHVAVGNGGFDVRDGDDYPLPAALAKTELDAEQVRVNVYAGAVTGPQQVVVEARIDAGAPNFWVKEVGFFLEDGTLFAVWSSATLNLGFRGDLVPWIFRFVLSWTQLPADAVTVVFNGDAAYADMLDRLMSHIVDPDAHADFLRRNRTDTLTAGFWTNPVPATVAAGELSFDPTLGNRFTLTATEALTITAPDPMPAGGSARLELTMDAVGNHGIAWGPEFRVNNGVISSEPGTVNLIHMEFSGAVIDVHITQRAEA</sequence>
<proteinExistence type="predicted"/>
<dbReference type="Proteomes" id="UP000233597">
    <property type="component" value="Unassembled WGS sequence"/>
</dbReference>